<dbReference type="PROSITE" id="PS51323">
    <property type="entry name" value="IGFBP_N_2"/>
    <property type="match status" value="1"/>
</dbReference>
<feature type="signal peptide" evidence="5">
    <location>
        <begin position="1"/>
        <end position="21"/>
    </location>
</feature>
<feature type="chain" id="PRO_5012905282" evidence="5">
    <location>
        <begin position="22"/>
        <end position="94"/>
    </location>
</feature>
<organism evidence="7">
    <name type="scientific">Hemiscorpius lepturus</name>
    <name type="common">Scorpion</name>
    <dbReference type="NCBI Taxonomy" id="520031"/>
    <lineage>
        <taxon>Eukaryota</taxon>
        <taxon>Metazoa</taxon>
        <taxon>Ecdysozoa</taxon>
        <taxon>Arthropoda</taxon>
        <taxon>Chelicerata</taxon>
        <taxon>Arachnida</taxon>
        <taxon>Scorpiones</taxon>
        <taxon>Iurida</taxon>
        <taxon>Scorpionoidea</taxon>
        <taxon>Hemiscorpiidae</taxon>
    </lineage>
</organism>
<evidence type="ECO:0000256" key="3">
    <source>
        <dbReference type="ARBA" id="ARBA00022729"/>
    </source>
</evidence>
<sequence>MPSRFCLITLLLFGIFLRTMSLKCRVCGTYDCKPTPENCPVGIVKDVCNCCDVCGKNENEVCGGPWNIIGKCGEGLKCVEEDDHFESKGICQKE</sequence>
<protein>
    <submittedName>
        <fullName evidence="7">Venom toxin</fullName>
    </submittedName>
</protein>
<keyword evidence="3 5" id="KW-0732">Signal</keyword>
<dbReference type="GO" id="GO:0009966">
    <property type="term" value="P:regulation of signal transduction"/>
    <property type="evidence" value="ECO:0007669"/>
    <property type="project" value="TreeGrafter"/>
</dbReference>
<dbReference type="InterPro" id="IPR011390">
    <property type="entry name" value="IGFBP_rP_mac25"/>
</dbReference>
<keyword evidence="4" id="KW-1015">Disulfide bond</keyword>
<dbReference type="GO" id="GO:0005520">
    <property type="term" value="F:insulin-like growth factor binding"/>
    <property type="evidence" value="ECO:0007669"/>
    <property type="project" value="InterPro"/>
</dbReference>
<feature type="domain" description="IGFBP N-terminal" evidence="6">
    <location>
        <begin position="20"/>
        <end position="94"/>
    </location>
</feature>
<dbReference type="InterPro" id="IPR000867">
    <property type="entry name" value="IGFBP-like"/>
</dbReference>
<evidence type="ECO:0000256" key="1">
    <source>
        <dbReference type="ARBA" id="ARBA00004613"/>
    </source>
</evidence>
<dbReference type="GO" id="GO:0001558">
    <property type="term" value="P:regulation of cell growth"/>
    <property type="evidence" value="ECO:0007669"/>
    <property type="project" value="InterPro"/>
</dbReference>
<keyword evidence="2" id="KW-0964">Secreted</keyword>
<comment type="subcellular location">
    <subcellularLocation>
        <location evidence="1">Secreted</location>
    </subcellularLocation>
</comment>
<dbReference type="GO" id="GO:0005576">
    <property type="term" value="C:extracellular region"/>
    <property type="evidence" value="ECO:0007669"/>
    <property type="project" value="UniProtKB-SubCell"/>
</dbReference>
<accession>A0A1L4BJ65</accession>
<evidence type="ECO:0000313" key="7">
    <source>
        <dbReference type="EMBL" id="API81344.1"/>
    </source>
</evidence>
<evidence type="ECO:0000256" key="5">
    <source>
        <dbReference type="SAM" id="SignalP"/>
    </source>
</evidence>
<dbReference type="Pfam" id="PF00219">
    <property type="entry name" value="IGFBP"/>
    <property type="match status" value="1"/>
</dbReference>
<evidence type="ECO:0000256" key="2">
    <source>
        <dbReference type="ARBA" id="ARBA00022525"/>
    </source>
</evidence>
<dbReference type="AlphaFoldDB" id="A0A1L4BJ65"/>
<evidence type="ECO:0000256" key="4">
    <source>
        <dbReference type="ARBA" id="ARBA00023157"/>
    </source>
</evidence>
<dbReference type="SUPFAM" id="SSF57184">
    <property type="entry name" value="Growth factor receptor domain"/>
    <property type="match status" value="1"/>
</dbReference>
<dbReference type="SMART" id="SM00121">
    <property type="entry name" value="IB"/>
    <property type="match status" value="1"/>
</dbReference>
<dbReference type="PANTHER" id="PTHR14186">
    <property type="entry name" value="INSULIN-LIKE GROWTH FACTOR BINDING PROTEIN-RELATED"/>
    <property type="match status" value="1"/>
</dbReference>
<dbReference type="InterPro" id="IPR009030">
    <property type="entry name" value="Growth_fac_rcpt_cys_sf"/>
</dbReference>
<dbReference type="Gene3D" id="4.10.40.20">
    <property type="match status" value="1"/>
</dbReference>
<dbReference type="EMBL" id="KX924481">
    <property type="protein sequence ID" value="API81344.1"/>
    <property type="molecule type" value="mRNA"/>
</dbReference>
<dbReference type="PANTHER" id="PTHR14186:SF19">
    <property type="entry name" value="INSULIN-LIKE GROWTH FACTOR-BINDING PROTEIN 7"/>
    <property type="match status" value="1"/>
</dbReference>
<evidence type="ECO:0000259" key="6">
    <source>
        <dbReference type="PROSITE" id="PS51323"/>
    </source>
</evidence>
<proteinExistence type="evidence at transcript level"/>
<reference evidence="7" key="1">
    <citation type="journal article" date="2016" name="Toxicon">
        <title>The first report on transcriptome analysis of the venom gland of Iranian scorpion, Hemiscorpius lepturus.</title>
        <authorList>
            <person name="Kazemi-Lomedasht F."/>
            <person name="Khalaj V."/>
            <person name="Bagheri K.P."/>
            <person name="Behdani M."/>
            <person name="Shahbazzadeh D."/>
        </authorList>
    </citation>
    <scope>NUCLEOTIDE SEQUENCE</scope>
    <source>
        <strain evidence="7">HLVPr3</strain>
        <tissue evidence="7">Venom gland</tissue>
    </source>
</reference>
<name>A0A1L4BJ65_HEMLE</name>